<dbReference type="Proteomes" id="UP001156398">
    <property type="component" value="Unassembled WGS sequence"/>
</dbReference>
<dbReference type="SUPFAM" id="SSF46955">
    <property type="entry name" value="Putative DNA-binding domain"/>
    <property type="match status" value="1"/>
</dbReference>
<keyword evidence="3" id="KW-1185">Reference proteome</keyword>
<dbReference type="RefSeq" id="WP_271322103.1">
    <property type="nucleotide sequence ID" value="NZ_JAAGKO020000040.1"/>
</dbReference>
<dbReference type="EMBL" id="JAAGKO020000040">
    <property type="protein sequence ID" value="MDI5965737.1"/>
    <property type="molecule type" value="Genomic_DNA"/>
</dbReference>
<dbReference type="Pfam" id="PF13411">
    <property type="entry name" value="MerR_1"/>
    <property type="match status" value="1"/>
</dbReference>
<reference evidence="2 3" key="1">
    <citation type="submission" date="2023-05" db="EMBL/GenBank/DDBJ databases">
        <title>Streptantibioticus silvisoli sp. nov., acidotolerant actinomycetes 1 from pine litter.</title>
        <authorList>
            <person name="Swiecimska M."/>
            <person name="Golinska P."/>
            <person name="Sangal V."/>
            <person name="Wachnowicz B."/>
            <person name="Goodfellow M."/>
        </authorList>
    </citation>
    <scope>NUCLEOTIDE SEQUENCE [LARGE SCALE GENOMIC DNA]</scope>
    <source>
        <strain evidence="2 3">SL54</strain>
    </source>
</reference>
<evidence type="ECO:0000259" key="1">
    <source>
        <dbReference type="Pfam" id="PF13411"/>
    </source>
</evidence>
<comment type="caution">
    <text evidence="2">The sequence shown here is derived from an EMBL/GenBank/DDBJ whole genome shotgun (WGS) entry which is preliminary data.</text>
</comment>
<organism evidence="2 3">
    <name type="scientific">Streptantibioticus silvisoli</name>
    <dbReference type="NCBI Taxonomy" id="2705255"/>
    <lineage>
        <taxon>Bacteria</taxon>
        <taxon>Bacillati</taxon>
        <taxon>Actinomycetota</taxon>
        <taxon>Actinomycetes</taxon>
        <taxon>Kitasatosporales</taxon>
        <taxon>Streptomycetaceae</taxon>
        <taxon>Streptantibioticus</taxon>
    </lineage>
</organism>
<feature type="domain" description="HTH merR-type" evidence="1">
    <location>
        <begin position="14"/>
        <end position="58"/>
    </location>
</feature>
<evidence type="ECO:0000313" key="3">
    <source>
        <dbReference type="Proteomes" id="UP001156398"/>
    </source>
</evidence>
<dbReference type="Gene3D" id="1.10.1660.10">
    <property type="match status" value="1"/>
</dbReference>
<sequence>MTAIYGDLASTNWTTQEAAEAAGVSCDVIYQWKRRGKLKPINRTGRPRYRAMDVLRAEAATRTAAQRSHVAA</sequence>
<dbReference type="InterPro" id="IPR009061">
    <property type="entry name" value="DNA-bd_dom_put_sf"/>
</dbReference>
<accession>A0ABT6W4Q6</accession>
<gene>
    <name evidence="2" type="ORF">POF43_023925</name>
</gene>
<dbReference type="InterPro" id="IPR000551">
    <property type="entry name" value="MerR-type_HTH_dom"/>
</dbReference>
<protein>
    <submittedName>
        <fullName evidence="2">Helix-turn-helix domain-containing protein</fullName>
    </submittedName>
</protein>
<evidence type="ECO:0000313" key="2">
    <source>
        <dbReference type="EMBL" id="MDI5965737.1"/>
    </source>
</evidence>
<name>A0ABT6W4Q6_9ACTN</name>
<proteinExistence type="predicted"/>